<dbReference type="PANTHER" id="PTHR22654">
    <property type="entry name" value="G PROTEIN PATHWAY SUPPRESSOR 2"/>
    <property type="match status" value="1"/>
</dbReference>
<protein>
    <recommendedName>
        <fullName evidence="6">G protein pathway suppressor 2</fullName>
    </recommendedName>
</protein>
<feature type="compositionally biased region" description="Basic and acidic residues" evidence="1">
    <location>
        <begin position="33"/>
        <end position="59"/>
    </location>
</feature>
<evidence type="ECO:0000313" key="5">
    <source>
        <dbReference type="Proteomes" id="UP001372834"/>
    </source>
</evidence>
<dbReference type="GO" id="GO:0003712">
    <property type="term" value="F:transcription coregulator activity"/>
    <property type="evidence" value="ECO:0007669"/>
    <property type="project" value="TreeGrafter"/>
</dbReference>
<dbReference type="AlphaFoldDB" id="A0AAN8S1Y5"/>
<dbReference type="EMBL" id="JAWJWE010000003">
    <property type="protein sequence ID" value="KAK6639483.1"/>
    <property type="molecule type" value="Genomic_DNA"/>
</dbReference>
<feature type="region of interest" description="Disordered" evidence="1">
    <location>
        <begin position="261"/>
        <end position="324"/>
    </location>
</feature>
<evidence type="ECO:0000313" key="4">
    <source>
        <dbReference type="Proteomes" id="UP001359485"/>
    </source>
</evidence>
<evidence type="ECO:0000313" key="2">
    <source>
        <dbReference type="EMBL" id="KAK6635356.1"/>
    </source>
</evidence>
<evidence type="ECO:0008006" key="6">
    <source>
        <dbReference type="Google" id="ProtNLM"/>
    </source>
</evidence>
<sequence>MCIDKAMMPATVPGRQRSEAEWQALKNHIIRERQRKKQEQEADAEVQRQRREREQKQKQDVMTLGETREQISTLETRLAALTEEKHQLFLQLKKVLNEDDNRRRQAVVKESANDMIGVGGSYGNLGPPGIFLQPLPGRTPLYKVAGGGPTNAGPPMSSKRARSPSPPPSQGPGYHPYNYKSSQGFQHKPEDGRRGHEYVRAVLWNKGPTATYGGVYGVAPTQPVYSYSAAPGPYEQVYLPRQSAYESKDTDKIYLRGPTTPLSIPVHAPQPGKPGGISTGFPSRAPHQSHNVYLGQGGSNSSRLIYGAANPGNPANRYPGSGNM</sequence>
<dbReference type="GO" id="GO:0006357">
    <property type="term" value="P:regulation of transcription by RNA polymerase II"/>
    <property type="evidence" value="ECO:0007669"/>
    <property type="project" value="TreeGrafter"/>
</dbReference>
<dbReference type="EMBL" id="JAWJWF010000003">
    <property type="protein sequence ID" value="KAK6635356.1"/>
    <property type="molecule type" value="Genomic_DNA"/>
</dbReference>
<dbReference type="CDD" id="cd22249">
    <property type="entry name" value="UDM1_RNF168_RNF169-like"/>
    <property type="match status" value="1"/>
</dbReference>
<dbReference type="Proteomes" id="UP001372834">
    <property type="component" value="Unassembled WGS sequence"/>
</dbReference>
<reference evidence="3 5" key="1">
    <citation type="submission" date="2023-10" db="EMBL/GenBank/DDBJ databases">
        <title>Genomes of two closely related lineages of the louse Polyplax serrata with different host specificities.</title>
        <authorList>
            <person name="Martinu J."/>
            <person name="Tarabai H."/>
            <person name="Stefka J."/>
            <person name="Hypsa V."/>
        </authorList>
    </citation>
    <scope>NUCLEOTIDE SEQUENCE [LARGE SCALE GENOMIC DNA]</scope>
    <source>
        <strain evidence="2">98ZLc_SE</strain>
        <strain evidence="3">HR10_N</strain>
    </source>
</reference>
<organism evidence="3 5">
    <name type="scientific">Polyplax serrata</name>
    <name type="common">Common mouse louse</name>
    <dbReference type="NCBI Taxonomy" id="468196"/>
    <lineage>
        <taxon>Eukaryota</taxon>
        <taxon>Metazoa</taxon>
        <taxon>Ecdysozoa</taxon>
        <taxon>Arthropoda</taxon>
        <taxon>Hexapoda</taxon>
        <taxon>Insecta</taxon>
        <taxon>Pterygota</taxon>
        <taxon>Neoptera</taxon>
        <taxon>Paraneoptera</taxon>
        <taxon>Psocodea</taxon>
        <taxon>Troctomorpha</taxon>
        <taxon>Phthiraptera</taxon>
        <taxon>Anoplura</taxon>
        <taxon>Polyplacidae</taxon>
        <taxon>Polyplax</taxon>
    </lineage>
</organism>
<evidence type="ECO:0000313" key="3">
    <source>
        <dbReference type="EMBL" id="KAK6639483.1"/>
    </source>
</evidence>
<dbReference type="Proteomes" id="UP001359485">
    <property type="component" value="Unassembled WGS sequence"/>
</dbReference>
<accession>A0AAN8S1Y5</accession>
<dbReference type="InterPro" id="IPR026094">
    <property type="entry name" value="GPS2"/>
</dbReference>
<feature type="region of interest" description="Disordered" evidence="1">
    <location>
        <begin position="33"/>
        <end position="63"/>
    </location>
</feature>
<dbReference type="GO" id="GO:0005667">
    <property type="term" value="C:transcription regulator complex"/>
    <property type="evidence" value="ECO:0007669"/>
    <property type="project" value="TreeGrafter"/>
</dbReference>
<proteinExistence type="predicted"/>
<keyword evidence="4" id="KW-1185">Reference proteome</keyword>
<evidence type="ECO:0000256" key="1">
    <source>
        <dbReference type="SAM" id="MobiDB-lite"/>
    </source>
</evidence>
<gene>
    <name evidence="3" type="ORF">RUM43_007756</name>
    <name evidence="2" type="ORF">RUM44_000607</name>
</gene>
<name>A0AAN8S1Y5_POLSC</name>
<dbReference type="PANTHER" id="PTHR22654:SF2">
    <property type="entry name" value="G PROTEIN PATHWAY SUPPRESSOR 2"/>
    <property type="match status" value="1"/>
</dbReference>
<dbReference type="Pfam" id="PF15991">
    <property type="entry name" value="G_path_suppress"/>
    <property type="match status" value="1"/>
</dbReference>
<comment type="caution">
    <text evidence="3">The sequence shown here is derived from an EMBL/GenBank/DDBJ whole genome shotgun (WGS) entry which is preliminary data.</text>
</comment>
<feature type="region of interest" description="Disordered" evidence="1">
    <location>
        <begin position="141"/>
        <end position="193"/>
    </location>
</feature>